<reference evidence="2 3" key="1">
    <citation type="journal article" date="2018" name="J. Invertebr. Pathol.">
        <title>New genotyping method for the causative agent of crayfish plague (Aphanomyces astaci) based on whole genome data.</title>
        <authorList>
            <person name="Minardi D."/>
            <person name="Studholme D.J."/>
            <person name="van der Giezen M."/>
            <person name="Pretto T."/>
            <person name="Oidtmann B."/>
        </authorList>
    </citation>
    <scope>NUCLEOTIDE SEQUENCE [LARGE SCALE GENOMIC DNA]</scope>
    <source>
        <strain evidence="2 3">KB13</strain>
    </source>
</reference>
<dbReference type="SUPFAM" id="SSF48452">
    <property type="entry name" value="TPR-like"/>
    <property type="match status" value="1"/>
</dbReference>
<feature type="non-terminal residue" evidence="2">
    <location>
        <position position="1"/>
    </location>
</feature>
<dbReference type="Pfam" id="PF13432">
    <property type="entry name" value="TPR_16"/>
    <property type="match status" value="1"/>
</dbReference>
<dbReference type="PROSITE" id="PS50005">
    <property type="entry name" value="TPR"/>
    <property type="match status" value="1"/>
</dbReference>
<accession>A0A9X8EBA2</accession>
<dbReference type="Gene3D" id="1.25.40.10">
    <property type="entry name" value="Tetratricopeptide repeat domain"/>
    <property type="match status" value="1"/>
</dbReference>
<dbReference type="AlphaFoldDB" id="A0A9X8EBA2"/>
<evidence type="ECO:0000313" key="3">
    <source>
        <dbReference type="Proteomes" id="UP000275652"/>
    </source>
</evidence>
<name>A0A9X8EBA2_APHAT</name>
<dbReference type="InterPro" id="IPR011990">
    <property type="entry name" value="TPR-like_helical_dom_sf"/>
</dbReference>
<protein>
    <submittedName>
        <fullName evidence="2">Uncharacterized protein</fullName>
    </submittedName>
</protein>
<organism evidence="2 3">
    <name type="scientific">Aphanomyces astaci</name>
    <name type="common">Crayfish plague agent</name>
    <dbReference type="NCBI Taxonomy" id="112090"/>
    <lineage>
        <taxon>Eukaryota</taxon>
        <taxon>Sar</taxon>
        <taxon>Stramenopiles</taxon>
        <taxon>Oomycota</taxon>
        <taxon>Saprolegniomycetes</taxon>
        <taxon>Saprolegniales</taxon>
        <taxon>Verrucalvaceae</taxon>
        <taxon>Aphanomyces</taxon>
    </lineage>
</organism>
<proteinExistence type="predicted"/>
<evidence type="ECO:0000313" key="2">
    <source>
        <dbReference type="EMBL" id="RLO12727.1"/>
    </source>
</evidence>
<comment type="caution">
    <text evidence="2">The sequence shown here is derived from an EMBL/GenBank/DDBJ whole genome shotgun (WGS) entry which is preliminary data.</text>
</comment>
<dbReference type="EMBL" id="QUTI01012289">
    <property type="protein sequence ID" value="RLO12727.1"/>
    <property type="molecule type" value="Genomic_DNA"/>
</dbReference>
<keyword evidence="1" id="KW-0802">TPR repeat</keyword>
<evidence type="ECO:0000256" key="1">
    <source>
        <dbReference type="PROSITE-ProRule" id="PRU00339"/>
    </source>
</evidence>
<dbReference type="Proteomes" id="UP000275652">
    <property type="component" value="Unassembled WGS sequence"/>
</dbReference>
<gene>
    <name evidence="2" type="ORF">DYB28_014112</name>
</gene>
<dbReference type="InterPro" id="IPR019734">
    <property type="entry name" value="TPR_rpt"/>
</dbReference>
<dbReference type="SMART" id="SM00028">
    <property type="entry name" value="TPR"/>
    <property type="match status" value="2"/>
</dbReference>
<sequence length="202" mass="22810">TIGETKPKDFITKAKVNPESLRDHRAAKCLQRYFRRILKTSVHHQAAAALVILATPTPDDDELLHDQLAQRDQDEYVLRTIQASFCRGLHAHSQHNYDAAREAYESALESKTSTIPTKLLFVLCMTKYEYFFAGVSFASVVVNIGATYLSQGEYLKALEAFEIAHKMHPHHPKAMYNAGLAHWHLGHSQLAATKVLTKHQTM</sequence>
<feature type="repeat" description="TPR" evidence="1">
    <location>
        <begin position="138"/>
        <end position="171"/>
    </location>
</feature>